<dbReference type="EMBL" id="LT594324">
    <property type="protein sequence ID" value="SBT42891.1"/>
    <property type="molecule type" value="Genomic_DNA"/>
</dbReference>
<dbReference type="PANTHER" id="PTHR40761">
    <property type="entry name" value="CONSERVED INTEGRAL MEMBRANE ALANINE VALINE AND LEUCINE RICH PROTEIN-RELATED"/>
    <property type="match status" value="1"/>
</dbReference>
<feature type="transmembrane region" description="Helical" evidence="1">
    <location>
        <begin position="46"/>
        <end position="79"/>
    </location>
</feature>
<protein>
    <recommendedName>
        <fullName evidence="4">Magnesium transporter NIPA</fullName>
    </recommendedName>
</protein>
<keyword evidence="3" id="KW-1185">Reference proteome</keyword>
<feature type="transmembrane region" description="Helical" evidence="1">
    <location>
        <begin position="130"/>
        <end position="148"/>
    </location>
</feature>
<reference evidence="2 3" key="1">
    <citation type="submission" date="2016-06" db="EMBL/GenBank/DDBJ databases">
        <authorList>
            <person name="Kjaerup R.B."/>
            <person name="Dalgaard T.S."/>
            <person name="Juul-Madsen H.R."/>
        </authorList>
    </citation>
    <scope>NUCLEOTIDE SEQUENCE [LARGE SCALE GENOMIC DNA]</scope>
    <source>
        <strain evidence="2 3">DSM 45248</strain>
    </source>
</reference>
<keyword evidence="1" id="KW-0472">Membrane</keyword>
<sequence>MVFILAIGAALLLGVGSAVQQRVAFQAPDGLALRVGLLWHLVRQRLWLLGLSATLLGGLLSGAALGRGSVVLVQPVLVLRLLFALSASALWSRRPLRRRDWGVALAVTMGMVAFIVAGRPGTGNPEGVPAWDWAVAAAGIGTLTLLLVRSARRLRPAQEAPMLAIGAGMLYGLQSALTQSAVHRLSTHGLLGLLTSWQPYTVFMIGLIGTLLAQSAFDLAPLSVSYPPLAAAEPLSGIAIGIGVLGGTLRLTPGALAVEVAGLIVMTFAVYLLAASPHIVGHHLEPVNEPPDDAP</sequence>
<feature type="transmembrane region" description="Helical" evidence="1">
    <location>
        <begin position="100"/>
        <end position="118"/>
    </location>
</feature>
<feature type="transmembrane region" description="Helical" evidence="1">
    <location>
        <begin position="197"/>
        <end position="217"/>
    </location>
</feature>
<feature type="transmembrane region" description="Helical" evidence="1">
    <location>
        <begin position="229"/>
        <end position="249"/>
    </location>
</feature>
<evidence type="ECO:0000256" key="1">
    <source>
        <dbReference type="SAM" id="Phobius"/>
    </source>
</evidence>
<keyword evidence="1" id="KW-0812">Transmembrane</keyword>
<name>A0A1A8ZFV6_9ACTN</name>
<evidence type="ECO:0000313" key="2">
    <source>
        <dbReference type="EMBL" id="SBT42891.1"/>
    </source>
</evidence>
<dbReference type="Proteomes" id="UP000198765">
    <property type="component" value="Chromosome I"/>
</dbReference>
<feature type="transmembrane region" description="Helical" evidence="1">
    <location>
        <begin position="255"/>
        <end position="274"/>
    </location>
</feature>
<evidence type="ECO:0000313" key="3">
    <source>
        <dbReference type="Proteomes" id="UP000198765"/>
    </source>
</evidence>
<accession>A0A1A8ZFV6</accession>
<dbReference type="PANTHER" id="PTHR40761:SF1">
    <property type="entry name" value="CONSERVED INTEGRAL MEMBRANE ALANINE VALINE AND LEUCINE RICH PROTEIN-RELATED"/>
    <property type="match status" value="1"/>
</dbReference>
<keyword evidence="1" id="KW-1133">Transmembrane helix</keyword>
<dbReference type="AlphaFoldDB" id="A0A1A8ZFV6"/>
<organism evidence="2 3">
    <name type="scientific">Micromonospora narathiwatensis</name>
    <dbReference type="NCBI Taxonomy" id="299146"/>
    <lineage>
        <taxon>Bacteria</taxon>
        <taxon>Bacillati</taxon>
        <taxon>Actinomycetota</taxon>
        <taxon>Actinomycetes</taxon>
        <taxon>Micromonosporales</taxon>
        <taxon>Micromonosporaceae</taxon>
        <taxon>Micromonospora</taxon>
    </lineage>
</organism>
<dbReference type="PATRIC" id="fig|299146.4.peg.1682"/>
<evidence type="ECO:0008006" key="4">
    <source>
        <dbReference type="Google" id="ProtNLM"/>
    </source>
</evidence>
<dbReference type="NCBIfam" id="NF038012">
    <property type="entry name" value="DMT_1"/>
    <property type="match status" value="1"/>
</dbReference>
<gene>
    <name evidence="2" type="ORF">GA0070621_1631</name>
</gene>
<proteinExistence type="predicted"/>